<accession>A0ACC3AB27</accession>
<dbReference type="Proteomes" id="UP001172386">
    <property type="component" value="Unassembled WGS sequence"/>
</dbReference>
<evidence type="ECO:0000313" key="2">
    <source>
        <dbReference type="Proteomes" id="UP001172386"/>
    </source>
</evidence>
<gene>
    <name evidence="1" type="ORF">H2198_003801</name>
</gene>
<keyword evidence="2" id="KW-1185">Reference proteome</keyword>
<organism evidence="1 2">
    <name type="scientific">Neophaeococcomyces mojaviensis</name>
    <dbReference type="NCBI Taxonomy" id="3383035"/>
    <lineage>
        <taxon>Eukaryota</taxon>
        <taxon>Fungi</taxon>
        <taxon>Dikarya</taxon>
        <taxon>Ascomycota</taxon>
        <taxon>Pezizomycotina</taxon>
        <taxon>Eurotiomycetes</taxon>
        <taxon>Chaetothyriomycetidae</taxon>
        <taxon>Chaetothyriales</taxon>
        <taxon>Chaetothyriales incertae sedis</taxon>
        <taxon>Neophaeococcomyces</taxon>
    </lineage>
</organism>
<dbReference type="EMBL" id="JAPDRQ010000053">
    <property type="protein sequence ID" value="KAJ9658228.1"/>
    <property type="molecule type" value="Genomic_DNA"/>
</dbReference>
<sequence length="566" mass="63306">MALSEPTFNESYVTHALAALEGANTDSRPNSRDSPQSDLESHARSVLRKKCFDECENATADFPPLVVENLMSVFDQVADSFLPGPLWQAPIPPSKGKQSQRTASETSIVLRSLKVVSAARLALATNSKKDQPLNVKVERLFAAAVRYLDSAPRYENLEDVEALLLLAEIEYGRNRTDAARMRLKSVIAALTDAGRMRSMLIFGQSANLLRRRNALRTALMMLHWYFNEVPLPLEDLHGAPETEAGDISSNVEELFVTSQLRLASLHGRLKRYLDAQPVVDDKVWQSCDRAFSIWYDELREQSKSLDSLTEDAPVNFFVFHQQYLSTRIMLSKSHDRLYKRRSSMRSPPAHPDVWICPSSAKNDAVKIASSLRNYGQRHRFREAPLSFVNHISAAADIVINATEVATGDDDRNAYLHISSFFCSVLKYMAEVHVRASTLLEALQQRMNNVILNPLVRSNSVAAKWDGGSSLYSTANGHDGHLWHWTRHDLTDDYEHAMLKPVPERPQSVAAVMQSSTSGKRPLVARHLSTPITITGGVEDDEDEEAQALTPSYYSTKDSISIIGRAE</sequence>
<comment type="caution">
    <text evidence="1">The sequence shown here is derived from an EMBL/GenBank/DDBJ whole genome shotgun (WGS) entry which is preliminary data.</text>
</comment>
<evidence type="ECO:0000313" key="1">
    <source>
        <dbReference type="EMBL" id="KAJ9658228.1"/>
    </source>
</evidence>
<proteinExistence type="predicted"/>
<name>A0ACC3AB27_9EURO</name>
<reference evidence="1" key="1">
    <citation type="submission" date="2022-10" db="EMBL/GenBank/DDBJ databases">
        <title>Culturing micro-colonial fungi from biological soil crusts in the Mojave desert and describing Neophaeococcomyces mojavensis, and introducing the new genera and species Taxawa tesnikishii.</title>
        <authorList>
            <person name="Kurbessoian T."/>
            <person name="Stajich J.E."/>
        </authorList>
    </citation>
    <scope>NUCLEOTIDE SEQUENCE</scope>
    <source>
        <strain evidence="1">JES_112</strain>
    </source>
</reference>
<protein>
    <submittedName>
        <fullName evidence="1">Uncharacterized protein</fullName>
    </submittedName>
</protein>